<gene>
    <name evidence="2" type="ORF">QTN47_11190</name>
</gene>
<dbReference type="RefSeq" id="WP_369329470.1">
    <property type="nucleotide sequence ID" value="NZ_JAULBC010000003.1"/>
</dbReference>
<dbReference type="Gene3D" id="1.25.40.10">
    <property type="entry name" value="Tetratricopeptide repeat domain"/>
    <property type="match status" value="1"/>
</dbReference>
<keyword evidence="1" id="KW-1133">Transmembrane helix</keyword>
<comment type="caution">
    <text evidence="2">The sequence shown here is derived from an EMBL/GenBank/DDBJ whole genome shotgun (WGS) entry which is preliminary data.</text>
</comment>
<accession>A0ABV3ZE11</accession>
<evidence type="ECO:0000313" key="3">
    <source>
        <dbReference type="Proteomes" id="UP001560573"/>
    </source>
</evidence>
<dbReference type="EMBL" id="JAULBC010000003">
    <property type="protein sequence ID" value="MEX6688063.1"/>
    <property type="molecule type" value="Genomic_DNA"/>
</dbReference>
<reference evidence="2 3" key="1">
    <citation type="submission" date="2023-07" db="EMBL/GenBank/DDBJ databases">
        <authorList>
            <person name="Lian W.-H."/>
        </authorList>
    </citation>
    <scope>NUCLEOTIDE SEQUENCE [LARGE SCALE GENOMIC DNA]</scope>
    <source>
        <strain evidence="2 3">SYSU DXS3180</strain>
    </source>
</reference>
<evidence type="ECO:0008006" key="4">
    <source>
        <dbReference type="Google" id="ProtNLM"/>
    </source>
</evidence>
<evidence type="ECO:0000256" key="1">
    <source>
        <dbReference type="SAM" id="Phobius"/>
    </source>
</evidence>
<protein>
    <recommendedName>
        <fullName evidence="4">Tetratricopeptide repeat protein</fullName>
    </recommendedName>
</protein>
<organism evidence="2 3">
    <name type="scientific">Danxiaibacter flavus</name>
    <dbReference type="NCBI Taxonomy" id="3049108"/>
    <lineage>
        <taxon>Bacteria</taxon>
        <taxon>Pseudomonadati</taxon>
        <taxon>Bacteroidota</taxon>
        <taxon>Chitinophagia</taxon>
        <taxon>Chitinophagales</taxon>
        <taxon>Chitinophagaceae</taxon>
        <taxon>Danxiaibacter</taxon>
    </lineage>
</organism>
<feature type="transmembrane region" description="Helical" evidence="1">
    <location>
        <begin position="97"/>
        <end position="116"/>
    </location>
</feature>
<keyword evidence="1" id="KW-0472">Membrane</keyword>
<dbReference type="InterPro" id="IPR011990">
    <property type="entry name" value="TPR-like_helical_dom_sf"/>
</dbReference>
<dbReference type="Proteomes" id="UP001560573">
    <property type="component" value="Unassembled WGS sequence"/>
</dbReference>
<keyword evidence="1" id="KW-0812">Transmembrane</keyword>
<dbReference type="SUPFAM" id="SSF48452">
    <property type="entry name" value="TPR-like"/>
    <property type="match status" value="1"/>
</dbReference>
<name>A0ABV3ZE11_9BACT</name>
<proteinExistence type="predicted"/>
<evidence type="ECO:0000313" key="2">
    <source>
        <dbReference type="EMBL" id="MEX6688063.1"/>
    </source>
</evidence>
<sequence length="261" mass="29939">MKENWFENIERYLHKEMTTDELEAFEKEVAANEELASLLSVYKTVDTEMVYTETDKQKEEALKESLQKLNAVYFTGEKKESADIGPAPVRRMGSRRWLNYAVAAALLLFIAGYYYFNQSTPEQLAKKYIASNLTQLSQTMDGSRDSLQLGIAAYNNKDYNKAIAMFSGVYTAHPDNIYAKKYTGLTYLMMEDYTHALNSFSELAAIKGLYSNPGMFLQAVTLLQRGGQSDRSNAKQLLERVVHDKQEGYRDAEEWLKKWKD</sequence>
<keyword evidence="3" id="KW-1185">Reference proteome</keyword>